<feature type="compositionally biased region" description="Polar residues" evidence="1">
    <location>
        <begin position="42"/>
        <end position="52"/>
    </location>
</feature>
<keyword evidence="3" id="KW-1185">Reference proteome</keyword>
<feature type="compositionally biased region" description="Polar residues" evidence="1">
    <location>
        <begin position="153"/>
        <end position="173"/>
    </location>
</feature>
<comment type="caution">
    <text evidence="2">The sequence shown here is derived from an EMBL/GenBank/DDBJ whole genome shotgun (WGS) entry which is preliminary data.</text>
</comment>
<dbReference type="EMBL" id="AVOT02004096">
    <property type="protein sequence ID" value="MBW0475410.1"/>
    <property type="molecule type" value="Genomic_DNA"/>
</dbReference>
<evidence type="ECO:0000313" key="2">
    <source>
        <dbReference type="EMBL" id="MBW0475410.1"/>
    </source>
</evidence>
<dbReference type="OrthoDB" id="2516525at2759"/>
<feature type="region of interest" description="Disordered" evidence="1">
    <location>
        <begin position="42"/>
        <end position="67"/>
    </location>
</feature>
<accession>A0A9Q3C398</accession>
<dbReference type="Proteomes" id="UP000765509">
    <property type="component" value="Unassembled WGS sequence"/>
</dbReference>
<organism evidence="2 3">
    <name type="scientific">Austropuccinia psidii MF-1</name>
    <dbReference type="NCBI Taxonomy" id="1389203"/>
    <lineage>
        <taxon>Eukaryota</taxon>
        <taxon>Fungi</taxon>
        <taxon>Dikarya</taxon>
        <taxon>Basidiomycota</taxon>
        <taxon>Pucciniomycotina</taxon>
        <taxon>Pucciniomycetes</taxon>
        <taxon>Pucciniales</taxon>
        <taxon>Sphaerophragmiaceae</taxon>
        <taxon>Austropuccinia</taxon>
    </lineage>
</organism>
<feature type="region of interest" description="Disordered" evidence="1">
    <location>
        <begin position="153"/>
        <end position="184"/>
    </location>
</feature>
<evidence type="ECO:0000256" key="1">
    <source>
        <dbReference type="SAM" id="MobiDB-lite"/>
    </source>
</evidence>
<sequence>MEKIVYLLGLVPFWDFNLCSLPIDQAQTAGREEATLIDSMTKSAQNNSQAMTEVSAPNHPFVTVDDSPSRYHGSILSESWKTKAARSPRNLRKRPREAPLEQKYYQRKRKKNINQVYEASSVHDKSDDIALYLHGQTSTSSYHKRTSNGANWSTTFSQQSAKGQTNHSKSLTARQKKLKGKKLTSNEKSIALSHETMKLLQKMESSPRALPVIFSSSDKRHFTITETDLYYAYMSVLSYQTTHFQSICGSSNVISVEILQTLKSIGGDHGITPKVLKNLQDLQNNMISINFNIARIFSPHIKKSVIKIEQEALQGVFNKVFGSTAMSLAIINADKESSVKDSLKLTKFEQLVEEYFNLPEKEDSWIVRNCFAGRTDFPVLRSQRLQTEIILTLMRAYYQFISPQKWKQLFDTDQGFLKFMLNLAQLYKNNNFNQKDYLVVRELRKLSPLFPWISQSKLHQNVLRIEKKILQPNKFLRKNWLERWVDHTFEPIPLQLPVTSTQVISQSQIDLTQLGPKVYEFFDRLANEALSNGANELIEKNVKEFMNNFSQNVVTPFKLFGTYIGSSVIDDQARSSFEDQTRRFLGVLWFINKQFLEIFGCESTSPAYQEAQQELLEWVRKNELKNILDKKKLDLSHEFQSEIRLKNSADDSGSSHGTATTIEGAEKIEDLTITNQEMVKSVIETLSFYYHSMNPFKFEALYSNNEDFLKSLLAFKEYWGQEVSAAMKVFKIFLSDELKVLPWKEKVHFFLDIEKLESSLRLTFFKSCYHRQRLL</sequence>
<protein>
    <submittedName>
        <fullName evidence="2">Uncharacterized protein</fullName>
    </submittedName>
</protein>
<reference evidence="2" key="1">
    <citation type="submission" date="2021-03" db="EMBL/GenBank/DDBJ databases">
        <title>Draft genome sequence of rust myrtle Austropuccinia psidii MF-1, a brazilian biotype.</title>
        <authorList>
            <person name="Quecine M.C."/>
            <person name="Pachon D.M.R."/>
            <person name="Bonatelli M.L."/>
            <person name="Correr F.H."/>
            <person name="Franceschini L.M."/>
            <person name="Leite T.F."/>
            <person name="Margarido G.R.A."/>
            <person name="Almeida C.A."/>
            <person name="Ferrarezi J.A."/>
            <person name="Labate C.A."/>
        </authorList>
    </citation>
    <scope>NUCLEOTIDE SEQUENCE</scope>
    <source>
        <strain evidence="2">MF-1</strain>
    </source>
</reference>
<proteinExistence type="predicted"/>
<evidence type="ECO:0000313" key="3">
    <source>
        <dbReference type="Proteomes" id="UP000765509"/>
    </source>
</evidence>
<dbReference type="AlphaFoldDB" id="A0A9Q3C398"/>
<name>A0A9Q3C398_9BASI</name>
<gene>
    <name evidence="2" type="ORF">O181_015125</name>
</gene>